<evidence type="ECO:0000256" key="3">
    <source>
        <dbReference type="SAM" id="MobiDB-lite"/>
    </source>
</evidence>
<accession>A0ABC8SGT9</accession>
<organism evidence="5 6">
    <name type="scientific">Ilex paraguariensis</name>
    <name type="common">yerba mate</name>
    <dbReference type="NCBI Taxonomy" id="185542"/>
    <lineage>
        <taxon>Eukaryota</taxon>
        <taxon>Viridiplantae</taxon>
        <taxon>Streptophyta</taxon>
        <taxon>Embryophyta</taxon>
        <taxon>Tracheophyta</taxon>
        <taxon>Spermatophyta</taxon>
        <taxon>Magnoliopsida</taxon>
        <taxon>eudicotyledons</taxon>
        <taxon>Gunneridae</taxon>
        <taxon>Pentapetalae</taxon>
        <taxon>asterids</taxon>
        <taxon>campanulids</taxon>
        <taxon>Aquifoliales</taxon>
        <taxon>Aquifoliaceae</taxon>
        <taxon>Ilex</taxon>
    </lineage>
</organism>
<name>A0ABC8SGT9_9AQUA</name>
<dbReference type="Proteomes" id="UP001642360">
    <property type="component" value="Unassembled WGS sequence"/>
</dbReference>
<gene>
    <name evidence="5" type="ORF">ILEXP_LOCUS23422</name>
</gene>
<proteinExistence type="predicted"/>
<evidence type="ECO:0000313" key="6">
    <source>
        <dbReference type="Proteomes" id="UP001642360"/>
    </source>
</evidence>
<dbReference type="EMBL" id="CAUOFW020002625">
    <property type="protein sequence ID" value="CAK9155040.1"/>
    <property type="molecule type" value="Genomic_DNA"/>
</dbReference>
<dbReference type="PROSITE" id="PS50961">
    <property type="entry name" value="HTH_LA"/>
    <property type="match status" value="1"/>
</dbReference>
<feature type="non-terminal residue" evidence="5">
    <location>
        <position position="1"/>
    </location>
</feature>
<dbReference type="InterPro" id="IPR006630">
    <property type="entry name" value="La_HTH"/>
</dbReference>
<keyword evidence="6" id="KW-1185">Reference proteome</keyword>
<dbReference type="GO" id="GO:0003723">
    <property type="term" value="F:RNA binding"/>
    <property type="evidence" value="ECO:0007669"/>
    <property type="project" value="UniProtKB-UniRule"/>
</dbReference>
<dbReference type="AlphaFoldDB" id="A0ABC8SGT9"/>
<evidence type="ECO:0000313" key="5">
    <source>
        <dbReference type="EMBL" id="CAK9155040.1"/>
    </source>
</evidence>
<evidence type="ECO:0000259" key="4">
    <source>
        <dbReference type="PROSITE" id="PS50961"/>
    </source>
</evidence>
<reference evidence="5 6" key="1">
    <citation type="submission" date="2024-02" db="EMBL/GenBank/DDBJ databases">
        <authorList>
            <person name="Vignale AGUSTIN F."/>
            <person name="Sosa J E."/>
            <person name="Modenutti C."/>
        </authorList>
    </citation>
    <scope>NUCLEOTIDE SEQUENCE [LARGE SCALE GENOMIC DNA]</scope>
</reference>
<evidence type="ECO:0000256" key="2">
    <source>
        <dbReference type="PROSITE-ProRule" id="PRU00332"/>
    </source>
</evidence>
<feature type="region of interest" description="Disordered" evidence="3">
    <location>
        <begin position="76"/>
        <end position="95"/>
    </location>
</feature>
<evidence type="ECO:0000256" key="1">
    <source>
        <dbReference type="ARBA" id="ARBA00022884"/>
    </source>
</evidence>
<comment type="caution">
    <text evidence="5">The sequence shown here is derived from an EMBL/GenBank/DDBJ whole genome shotgun (WGS) entry which is preliminary data.</text>
</comment>
<feature type="domain" description="HTH La-type RNA-binding" evidence="4">
    <location>
        <begin position="1"/>
        <end position="40"/>
    </location>
</feature>
<sequence>VKRISSDIPFILDALQSSHTIEVQGDKVRRRDGWSNWVPASAEHKSSSETLIPEGQPADKLISALKSIELSEGVTRCTSEGTDGCPSKNESSVEHSLPEIELKKYW</sequence>
<protein>
    <recommendedName>
        <fullName evidence="4">HTH La-type RNA-binding domain-containing protein</fullName>
    </recommendedName>
</protein>
<keyword evidence="1 2" id="KW-0694">RNA-binding</keyword>